<dbReference type="PROSITE" id="PS50089">
    <property type="entry name" value="ZF_RING_2"/>
    <property type="match status" value="1"/>
</dbReference>
<reference evidence="8 9" key="1">
    <citation type="submission" date="2024-07" db="EMBL/GenBank/DDBJ databases">
        <authorList>
            <person name="Akdeniz Z."/>
        </authorList>
    </citation>
    <scope>NUCLEOTIDE SEQUENCE [LARGE SCALE GENOMIC DNA]</scope>
</reference>
<dbReference type="InterPro" id="IPR001841">
    <property type="entry name" value="Znf_RING"/>
</dbReference>
<dbReference type="SUPFAM" id="SSF161245">
    <property type="entry name" value="Zinc hairpin stack"/>
    <property type="match status" value="1"/>
</dbReference>
<name>A0ABP1IAH2_9EUKA</name>
<keyword evidence="1" id="KW-0479">Metal-binding</keyword>
<dbReference type="PANTHER" id="PTHR21319:SF53">
    <property type="entry name" value="RING FINGER AND CHY ZINC FINGER DOMAIN-CONTAINING PROTEIN 1"/>
    <property type="match status" value="1"/>
</dbReference>
<evidence type="ECO:0000259" key="6">
    <source>
        <dbReference type="PROSITE" id="PS51266"/>
    </source>
</evidence>
<dbReference type="InterPro" id="IPR037275">
    <property type="entry name" value="Znf_CTCHY_sf"/>
</dbReference>
<feature type="domain" description="RING-type" evidence="5">
    <location>
        <begin position="250"/>
        <end position="293"/>
    </location>
</feature>
<evidence type="ECO:0000313" key="9">
    <source>
        <dbReference type="Proteomes" id="UP001642409"/>
    </source>
</evidence>
<evidence type="ECO:0000259" key="5">
    <source>
        <dbReference type="PROSITE" id="PS50089"/>
    </source>
</evidence>
<proteinExistence type="predicted"/>
<dbReference type="Gene3D" id="3.30.40.10">
    <property type="entry name" value="Zinc/RING finger domain, C3HC4 (zinc finger)"/>
    <property type="match status" value="1"/>
</dbReference>
<dbReference type="InterPro" id="IPR008913">
    <property type="entry name" value="Znf_CHY"/>
</dbReference>
<keyword evidence="9" id="KW-1185">Reference proteome</keyword>
<keyword evidence="3" id="KW-0862">Zinc</keyword>
<dbReference type="InterPro" id="IPR018957">
    <property type="entry name" value="Znf_C3HC4_RING-type"/>
</dbReference>
<organism evidence="8 9">
    <name type="scientific">Hexamita inflata</name>
    <dbReference type="NCBI Taxonomy" id="28002"/>
    <lineage>
        <taxon>Eukaryota</taxon>
        <taxon>Metamonada</taxon>
        <taxon>Diplomonadida</taxon>
        <taxon>Hexamitidae</taxon>
        <taxon>Hexamitinae</taxon>
        <taxon>Hexamita</taxon>
    </lineage>
</organism>
<evidence type="ECO:0000256" key="2">
    <source>
        <dbReference type="ARBA" id="ARBA00022771"/>
    </source>
</evidence>
<evidence type="ECO:0000256" key="1">
    <source>
        <dbReference type="ARBA" id="ARBA00022723"/>
    </source>
</evidence>
<evidence type="ECO:0000313" key="8">
    <source>
        <dbReference type="EMBL" id="CAL6011326.1"/>
    </source>
</evidence>
<dbReference type="Pfam" id="PF05495">
    <property type="entry name" value="zf-CHY"/>
    <property type="match status" value="1"/>
</dbReference>
<protein>
    <submittedName>
        <fullName evidence="8">RING_finger and CHY zinc finger domain-containing protein</fullName>
    </submittedName>
</protein>
<feature type="domain" description="CTCHY-type" evidence="7">
    <location>
        <begin position="185"/>
        <end position="251"/>
    </location>
</feature>
<dbReference type="Pfam" id="PF00097">
    <property type="entry name" value="zf-C3HC4"/>
    <property type="match status" value="1"/>
</dbReference>
<dbReference type="InterPro" id="IPR037274">
    <property type="entry name" value="Znf_CHY_sf"/>
</dbReference>
<dbReference type="SMART" id="SM00184">
    <property type="entry name" value="RING"/>
    <property type="match status" value="1"/>
</dbReference>
<dbReference type="SUPFAM" id="SSF161219">
    <property type="entry name" value="CHY zinc finger-like"/>
    <property type="match status" value="1"/>
</dbReference>
<evidence type="ECO:0000256" key="3">
    <source>
        <dbReference type="ARBA" id="ARBA00022833"/>
    </source>
</evidence>
<dbReference type="PROSITE" id="PS51270">
    <property type="entry name" value="ZF_CTCHY"/>
    <property type="match status" value="1"/>
</dbReference>
<sequence>MKPVIQTYKNSNEVDECDRNKIVISVIFELKPGAKSKYEEEDQIILKEFVSDTISKEREQFVNDELKIVYHHMIKQYYDPNIDDYLCRMKFFEKSSEFETNWPERPLNDQIFIKYKTSTSVGCEHYVVGCDLQCPTCEKFYTCRMCHEENEDHEFPRYDVTTVRCKYCRLVQPIGQYCKQCNVCFGVQYCQKCRLICDMGTDQKPFYHCEKCSMCTIGYPDHDTHCDNCNQCFHNYQFEEHKCIKQADSCAVCLGQMQNSNYATIILKCLHQVHFHCYKQLLVSNILNCPMCKKFLPMDEDFKIILKWQMKTFENSFDLRPDEKVLVKCNECQRSFYHPYRQQLYYCPFCKLFNCEVTDENQNQDFISIEHLEMPKMIEFTLENVLNAIKTRFNIDENELLFYNDPQIACISAELLNAGIEDYIIFQSAVQNLLQQYQLQEE</sequence>
<dbReference type="PROSITE" id="PS51266">
    <property type="entry name" value="ZF_CHY"/>
    <property type="match status" value="1"/>
</dbReference>
<evidence type="ECO:0000259" key="7">
    <source>
        <dbReference type="PROSITE" id="PS51270"/>
    </source>
</evidence>
<gene>
    <name evidence="8" type="ORF">HINF_LOCUS22704</name>
</gene>
<dbReference type="InterPro" id="IPR013083">
    <property type="entry name" value="Znf_RING/FYVE/PHD"/>
</dbReference>
<accession>A0ABP1IAH2</accession>
<dbReference type="EMBL" id="CAXDID020000064">
    <property type="protein sequence ID" value="CAL6011326.1"/>
    <property type="molecule type" value="Genomic_DNA"/>
</dbReference>
<dbReference type="InterPro" id="IPR017921">
    <property type="entry name" value="Znf_CTCHY"/>
</dbReference>
<feature type="domain" description="CHY-type" evidence="6">
    <location>
        <begin position="116"/>
        <end position="183"/>
    </location>
</feature>
<dbReference type="SUPFAM" id="SSF57850">
    <property type="entry name" value="RING/U-box"/>
    <property type="match status" value="1"/>
</dbReference>
<dbReference type="Proteomes" id="UP001642409">
    <property type="component" value="Unassembled WGS sequence"/>
</dbReference>
<comment type="caution">
    <text evidence="8">The sequence shown here is derived from an EMBL/GenBank/DDBJ whole genome shotgun (WGS) entry which is preliminary data.</text>
</comment>
<keyword evidence="2 4" id="KW-0863">Zinc-finger</keyword>
<dbReference type="PANTHER" id="PTHR21319">
    <property type="entry name" value="RING FINGER AND CHY ZINC FINGER DOMAIN-CONTAINING PROTEIN 1"/>
    <property type="match status" value="1"/>
</dbReference>
<evidence type="ECO:0000256" key="4">
    <source>
        <dbReference type="PROSITE-ProRule" id="PRU00601"/>
    </source>
</evidence>